<keyword evidence="3" id="KW-1185">Reference proteome</keyword>
<keyword evidence="1" id="KW-0472">Membrane</keyword>
<proteinExistence type="predicted"/>
<feature type="transmembrane region" description="Helical" evidence="1">
    <location>
        <begin position="88"/>
        <end position="107"/>
    </location>
</feature>
<protein>
    <submittedName>
        <fullName evidence="2">Uncharacterized protein</fullName>
    </submittedName>
</protein>
<feature type="transmembrane region" description="Helical" evidence="1">
    <location>
        <begin position="113"/>
        <end position="132"/>
    </location>
</feature>
<comment type="caution">
    <text evidence="2">The sequence shown here is derived from an EMBL/GenBank/DDBJ whole genome shotgun (WGS) entry which is preliminary data.</text>
</comment>
<evidence type="ECO:0000256" key="1">
    <source>
        <dbReference type="SAM" id="Phobius"/>
    </source>
</evidence>
<evidence type="ECO:0000313" key="3">
    <source>
        <dbReference type="Proteomes" id="UP001230005"/>
    </source>
</evidence>
<gene>
    <name evidence="2" type="ORF">J2S74_003505</name>
</gene>
<feature type="transmembrane region" description="Helical" evidence="1">
    <location>
        <begin position="6"/>
        <end position="21"/>
    </location>
</feature>
<organism evidence="2 3">
    <name type="scientific">Evansella vedderi</name>
    <dbReference type="NCBI Taxonomy" id="38282"/>
    <lineage>
        <taxon>Bacteria</taxon>
        <taxon>Bacillati</taxon>
        <taxon>Bacillota</taxon>
        <taxon>Bacilli</taxon>
        <taxon>Bacillales</taxon>
        <taxon>Bacillaceae</taxon>
        <taxon>Evansella</taxon>
    </lineage>
</organism>
<dbReference type="RefSeq" id="WP_307327723.1">
    <property type="nucleotide sequence ID" value="NZ_JAUSUG010000014.1"/>
</dbReference>
<dbReference type="Proteomes" id="UP001230005">
    <property type="component" value="Unassembled WGS sequence"/>
</dbReference>
<feature type="transmembrane region" description="Helical" evidence="1">
    <location>
        <begin position="144"/>
        <end position="166"/>
    </location>
</feature>
<keyword evidence="1" id="KW-1133">Transmembrane helix</keyword>
<feature type="transmembrane region" description="Helical" evidence="1">
    <location>
        <begin position="33"/>
        <end position="51"/>
    </location>
</feature>
<dbReference type="EMBL" id="JAUSUG010000014">
    <property type="protein sequence ID" value="MDQ0256106.1"/>
    <property type="molecule type" value="Genomic_DNA"/>
</dbReference>
<keyword evidence="1" id="KW-0812">Transmembrane</keyword>
<evidence type="ECO:0000313" key="2">
    <source>
        <dbReference type="EMBL" id="MDQ0256106.1"/>
    </source>
</evidence>
<reference evidence="2 3" key="1">
    <citation type="submission" date="2023-07" db="EMBL/GenBank/DDBJ databases">
        <title>Genomic Encyclopedia of Type Strains, Phase IV (KMG-IV): sequencing the most valuable type-strain genomes for metagenomic binning, comparative biology and taxonomic classification.</title>
        <authorList>
            <person name="Goeker M."/>
        </authorList>
    </citation>
    <scope>NUCLEOTIDE SEQUENCE [LARGE SCALE GENOMIC DNA]</scope>
    <source>
        <strain evidence="2 3">DSM 9768</strain>
    </source>
</reference>
<name>A0ABT9ZZH0_9BACI</name>
<accession>A0ABT9ZZH0</accession>
<feature type="transmembrane region" description="Helical" evidence="1">
    <location>
        <begin position="57"/>
        <end position="76"/>
    </location>
</feature>
<sequence length="196" mass="21980">MLIYSFLFIFPLLLYFIGMTRKAKNRTKMEKMMLAMGGSMLVGFTIGIYFGGLLHGAFFSSLLISIIVTSVIGILIGLPHGNLATIEGLFTGGMAGLMGAMTAEMLSIPEVRILLLLLLLLMGLGAFWSLHFWKKGESVVRKSLTFLVHFSTMCYLLLVTFIFIWMPPFEDKRGIHGEHDHTLYDNMMNMLTLLNV</sequence>